<dbReference type="OrthoDB" id="2988509at2"/>
<reference evidence="1 2" key="1">
    <citation type="submission" date="2018-05" db="EMBL/GenBank/DDBJ databases">
        <title>Micromonospora atacamensis sp. nov., a novel actinobacteria isolated from high altitude Atacama Desert soil.</title>
        <authorList>
            <person name="Carro L."/>
            <person name="Golinska P."/>
            <person name="Klenk H.-P."/>
            <person name="Goodfellow M."/>
        </authorList>
    </citation>
    <scope>NUCLEOTIDE SEQUENCE [LARGE SCALE GENOMIC DNA]</scope>
    <source>
        <strain evidence="1 2">5R2A7</strain>
    </source>
</reference>
<protein>
    <submittedName>
        <fullName evidence="1">Uncharacterized protein</fullName>
    </submittedName>
</protein>
<organism evidence="1 2">
    <name type="scientific">Micromonospora acroterricola</name>
    <dbReference type="NCBI Taxonomy" id="2202421"/>
    <lineage>
        <taxon>Bacteria</taxon>
        <taxon>Bacillati</taxon>
        <taxon>Actinomycetota</taxon>
        <taxon>Actinomycetes</taxon>
        <taxon>Micromonosporales</taxon>
        <taxon>Micromonosporaceae</taxon>
        <taxon>Micromonospora</taxon>
    </lineage>
</organism>
<accession>A0A317D8D4</accession>
<dbReference type="EMBL" id="QGKR01000141">
    <property type="protein sequence ID" value="PWR11151.1"/>
    <property type="molecule type" value="Genomic_DNA"/>
</dbReference>
<name>A0A317D8D4_9ACTN</name>
<dbReference type="Proteomes" id="UP000245410">
    <property type="component" value="Unassembled WGS sequence"/>
</dbReference>
<keyword evidence="2" id="KW-1185">Reference proteome</keyword>
<sequence length="535" mass="59692">MAGEAAGGEVRQREPLAVRRWWQDTRVDRGERDASDAFGPLADLSDVESTAAAIGQVLSMLLADYEPLEEYDSRLVYHLGAALQGGETGEPDLDAALREAWINAPDRPLSEWHVEVTFDEIVRVAHVLTTSRTRPDTQLLDERSLEVLVREDTPNPRLRNLRQSRDVSYNWQSGNVQFEARLGRPSVALLLRCALRRSGIARLHVFEGERINEFLLAAEARQGLRPGDHARTHAWRVLREAAEPTVVSLRVTAGQALGARQIEDAMTAFRARLAYESDLVLGLVQDVDHLHYQHVQPPLMRQLYVGAPAAVEAIAAWGADGGTAPPPRTGLPGEILYGPVSLVDEELALRYLRALAAHDAFSAFMGYYHIVEYFMEDAWYRELSGRVPELTPPGQMPTDAAALRTFTRTAAGRLGVNPQEIRLTERNALKALMRTTIDLQRVATDLERYFSGALRHFSVSPVPFADADVVNLRTTDSDLPDRVAERIYRVRNAIAHSKASTTRYSPYTDDLHLAREVPLVRLAAEQLMVPDPDRI</sequence>
<comment type="caution">
    <text evidence="1">The sequence shown here is derived from an EMBL/GenBank/DDBJ whole genome shotgun (WGS) entry which is preliminary data.</text>
</comment>
<dbReference type="RefSeq" id="WP_109816562.1">
    <property type="nucleotide sequence ID" value="NZ_QGKR01000141.1"/>
</dbReference>
<evidence type="ECO:0000313" key="2">
    <source>
        <dbReference type="Proteomes" id="UP000245410"/>
    </source>
</evidence>
<dbReference type="AlphaFoldDB" id="A0A317D8D4"/>
<proteinExistence type="predicted"/>
<gene>
    <name evidence="1" type="ORF">DKT68_06830</name>
</gene>
<evidence type="ECO:0000313" key="1">
    <source>
        <dbReference type="EMBL" id="PWR11151.1"/>
    </source>
</evidence>